<reference evidence="1 2" key="1">
    <citation type="journal article" date="2018" name="BMC Genomics">
        <title>Comparative genome analyses reveal sequence features reflecting distinct modes of host-adaptation between dicot and monocot powdery mildew.</title>
        <authorList>
            <person name="Wu Y."/>
            <person name="Ma X."/>
            <person name="Pan Z."/>
            <person name="Kale S.D."/>
            <person name="Song Y."/>
            <person name="King H."/>
            <person name="Zhang Q."/>
            <person name="Presley C."/>
            <person name="Deng X."/>
            <person name="Wei C.I."/>
            <person name="Xiao S."/>
        </authorList>
    </citation>
    <scope>NUCLEOTIDE SEQUENCE [LARGE SCALE GENOMIC DNA]</scope>
    <source>
        <strain evidence="1">UMSG2</strain>
    </source>
</reference>
<gene>
    <name evidence="1" type="ORF">OnM2_066049</name>
</gene>
<evidence type="ECO:0000313" key="2">
    <source>
        <dbReference type="Proteomes" id="UP000286134"/>
    </source>
</evidence>
<name>A0A420HMQ1_9PEZI</name>
<dbReference type="OrthoDB" id="3595120at2759"/>
<dbReference type="EMBL" id="MCFK01006611">
    <property type="protein sequence ID" value="RKF58693.1"/>
    <property type="molecule type" value="Genomic_DNA"/>
</dbReference>
<dbReference type="AlphaFoldDB" id="A0A420HMQ1"/>
<organism evidence="1 2">
    <name type="scientific">Erysiphe neolycopersici</name>
    <dbReference type="NCBI Taxonomy" id="212602"/>
    <lineage>
        <taxon>Eukaryota</taxon>
        <taxon>Fungi</taxon>
        <taxon>Dikarya</taxon>
        <taxon>Ascomycota</taxon>
        <taxon>Pezizomycotina</taxon>
        <taxon>Leotiomycetes</taxon>
        <taxon>Erysiphales</taxon>
        <taxon>Erysiphaceae</taxon>
        <taxon>Erysiphe</taxon>
    </lineage>
</organism>
<dbReference type="Proteomes" id="UP000286134">
    <property type="component" value="Unassembled WGS sequence"/>
</dbReference>
<protein>
    <submittedName>
        <fullName evidence="1">Uncharacterized protein</fullName>
    </submittedName>
</protein>
<proteinExistence type="predicted"/>
<keyword evidence="2" id="KW-1185">Reference proteome</keyword>
<accession>A0A420HMQ1</accession>
<sequence>MPKLNLSFFHGDGQSAHRWLAKYASTIVIGGYNSKFSGKAEDWMNQTRQVRNIMDDRETATIVEVKAFETEYKSRFPG</sequence>
<comment type="caution">
    <text evidence="1">The sequence shown here is derived from an EMBL/GenBank/DDBJ whole genome shotgun (WGS) entry which is preliminary data.</text>
</comment>
<evidence type="ECO:0000313" key="1">
    <source>
        <dbReference type="EMBL" id="RKF58693.1"/>
    </source>
</evidence>